<keyword evidence="2" id="KW-1185">Reference proteome</keyword>
<dbReference type="AlphaFoldDB" id="A0A5C0WEZ1"/>
<evidence type="ECO:0000313" key="2">
    <source>
        <dbReference type="Proteomes" id="UP000325032"/>
    </source>
</evidence>
<reference evidence="1 2" key="1">
    <citation type="journal article" date="2018" name="Plant Biotechnol. Rep.">
        <title>Diversity and antifungal activity of endophytic bacteria associated with Panax ginseng seedlings.</title>
        <authorList>
            <person name="Park J.M."/>
            <person name="Hong C.E."/>
            <person name="Jo S.H."/>
        </authorList>
    </citation>
    <scope>NUCLEOTIDE SEQUENCE [LARGE SCALE GENOMIC DNA]</scope>
    <source>
        <strain evidence="1 2">PgKB20</strain>
    </source>
</reference>
<dbReference type="EMBL" id="CP043404">
    <property type="protein sequence ID" value="QEK62574.1"/>
    <property type="molecule type" value="Genomic_DNA"/>
</dbReference>
<evidence type="ECO:0000313" key="1">
    <source>
        <dbReference type="EMBL" id="QEK62574.1"/>
    </source>
</evidence>
<gene>
    <name evidence="1" type="ORF">FX981_00759</name>
</gene>
<accession>A0A5C0WEZ1</accession>
<dbReference type="Proteomes" id="UP000325032">
    <property type="component" value="Chromosome"/>
</dbReference>
<organism evidence="1 2">
    <name type="scientific">Bacillus safensis</name>
    <dbReference type="NCBI Taxonomy" id="561879"/>
    <lineage>
        <taxon>Bacteria</taxon>
        <taxon>Bacillati</taxon>
        <taxon>Bacillota</taxon>
        <taxon>Bacilli</taxon>
        <taxon>Bacillales</taxon>
        <taxon>Bacillaceae</taxon>
        <taxon>Bacillus</taxon>
    </lineage>
</organism>
<sequence length="51" mass="6078">MLHEIILLSIIHESVKRIEVRGLEWRELLANVQVFHVSRKPESARLLVYKK</sequence>
<proteinExistence type="predicted"/>
<protein>
    <submittedName>
        <fullName evidence="1">Uncharacterized protein</fullName>
    </submittedName>
</protein>
<name>A0A5C0WEZ1_BACIA</name>